<name>A0A7J6I6M5_CANSA</name>
<comment type="caution">
    <text evidence="4">The sequence shown here is derived from an EMBL/GenBank/DDBJ whole genome shotgun (WGS) entry which is preliminary data.</text>
</comment>
<dbReference type="AlphaFoldDB" id="A0A7J6I6M5"/>
<sequence length="487" mass="55251">MDLLEEWKFLFPISAVFRSPLLLWSPSTKPIFFHYLDELFEQKGEVAKFVSDELEKIRVFDDDVVESSEVTTGVTKNVLGESFNQYSWVKIDFVGSSQHVDTIKMKWQRNRLVPTSIVGIYSETNQWMKMRNNSRISSLAMRPRASMAAPKIQPLSKFVSNIRIMVNGCTGKRGQAVINAADSAGLNIVPVSFGSKEYNMTFGVIIRVESEAFQSEISISLASLSACKIWDEFMITFKWLSKMISSFDMVPPASAMLVTAVAYPAKCWNGDTNQTFRYWKIRDYAHTYPLRITTPSTWSWVVLAPLTRQRSYNNVPQPHAILYYSQRTSNGGLLISEATGVSDTAQGYPDTPYLACGQSFKCRIYKSHECRAFGSSSKNKQKASCVDIGVQSSFEINEHTIPLKKRRLDFETFSLEVKPHLSIRRVKRVIRDFFRGVGPACVNNDDIVNKVCDDSSEELLDIDKLEKFVGAKASTVDFQTIFFKIVR</sequence>
<reference evidence="4 5" key="1">
    <citation type="journal article" date="2020" name="bioRxiv">
        <title>Sequence and annotation of 42 cannabis genomes reveals extensive copy number variation in cannabinoid synthesis and pathogen resistance genes.</title>
        <authorList>
            <person name="Mckernan K.J."/>
            <person name="Helbert Y."/>
            <person name="Kane L.T."/>
            <person name="Ebling H."/>
            <person name="Zhang L."/>
            <person name="Liu B."/>
            <person name="Eaton Z."/>
            <person name="Mclaughlin S."/>
            <person name="Kingan S."/>
            <person name="Baybayan P."/>
            <person name="Concepcion G."/>
            <person name="Jordan M."/>
            <person name="Riva A."/>
            <person name="Barbazuk W."/>
            <person name="Harkins T."/>
        </authorList>
    </citation>
    <scope>NUCLEOTIDE SEQUENCE [LARGE SCALE GENOMIC DNA]</scope>
    <source>
        <strain evidence="5">cv. Jamaican Lion 4</strain>
        <tissue evidence="4">Leaf</tissue>
    </source>
</reference>
<evidence type="ECO:0000256" key="2">
    <source>
        <dbReference type="ARBA" id="ARBA00022643"/>
    </source>
</evidence>
<dbReference type="EMBL" id="JAATIQ010000005">
    <property type="protein sequence ID" value="KAF4403213.1"/>
    <property type="molecule type" value="Genomic_DNA"/>
</dbReference>
<evidence type="ECO:0000313" key="4">
    <source>
        <dbReference type="EMBL" id="KAF4403213.1"/>
    </source>
</evidence>
<dbReference type="GO" id="GO:0010181">
    <property type="term" value="F:FMN binding"/>
    <property type="evidence" value="ECO:0007669"/>
    <property type="project" value="InterPro"/>
</dbReference>
<organism evidence="4 5">
    <name type="scientific">Cannabis sativa</name>
    <name type="common">Hemp</name>
    <name type="synonym">Marijuana</name>
    <dbReference type="NCBI Taxonomy" id="3483"/>
    <lineage>
        <taxon>Eukaryota</taxon>
        <taxon>Viridiplantae</taxon>
        <taxon>Streptophyta</taxon>
        <taxon>Embryophyta</taxon>
        <taxon>Tracheophyta</taxon>
        <taxon>Spermatophyta</taxon>
        <taxon>Magnoliopsida</taxon>
        <taxon>eudicotyledons</taxon>
        <taxon>Gunneridae</taxon>
        <taxon>Pentapetalae</taxon>
        <taxon>rosids</taxon>
        <taxon>fabids</taxon>
        <taxon>Rosales</taxon>
        <taxon>Cannabaceae</taxon>
        <taxon>Cannabis</taxon>
    </lineage>
</organism>
<keyword evidence="1" id="KW-0285">Flavoprotein</keyword>
<keyword evidence="5" id="KW-1185">Reference proteome</keyword>
<proteinExistence type="predicted"/>
<gene>
    <name evidence="4" type="ORF">G4B88_027984</name>
</gene>
<evidence type="ECO:0000256" key="1">
    <source>
        <dbReference type="ARBA" id="ARBA00022630"/>
    </source>
</evidence>
<dbReference type="Gene3D" id="3.20.20.70">
    <property type="entry name" value="Aldolase class I"/>
    <property type="match status" value="1"/>
</dbReference>
<accession>A0A7J6I6M5</accession>
<keyword evidence="2" id="KW-0288">FMN</keyword>
<dbReference type="PANTHER" id="PTHR22893">
    <property type="entry name" value="NADH OXIDOREDUCTASE-RELATED"/>
    <property type="match status" value="1"/>
</dbReference>
<dbReference type="Proteomes" id="UP000583929">
    <property type="component" value="Unassembled WGS sequence"/>
</dbReference>
<dbReference type="GO" id="GO:0016491">
    <property type="term" value="F:oxidoreductase activity"/>
    <property type="evidence" value="ECO:0007669"/>
    <property type="project" value="InterPro"/>
</dbReference>
<protein>
    <submittedName>
        <fullName evidence="4">Uncharacterized protein</fullName>
    </submittedName>
</protein>
<dbReference type="InterPro" id="IPR045247">
    <property type="entry name" value="Oye-like"/>
</dbReference>
<dbReference type="InterPro" id="IPR013785">
    <property type="entry name" value="Aldolase_TIM"/>
</dbReference>
<keyword evidence="3" id="KW-0521">NADP</keyword>
<dbReference type="SUPFAM" id="SSF51395">
    <property type="entry name" value="FMN-linked oxidoreductases"/>
    <property type="match status" value="1"/>
</dbReference>
<evidence type="ECO:0000313" key="5">
    <source>
        <dbReference type="Proteomes" id="UP000583929"/>
    </source>
</evidence>
<dbReference type="PANTHER" id="PTHR22893:SF91">
    <property type="entry name" value="NADPH DEHYDROGENASE 2-RELATED"/>
    <property type="match status" value="1"/>
</dbReference>
<evidence type="ECO:0000256" key="3">
    <source>
        <dbReference type="ARBA" id="ARBA00022857"/>
    </source>
</evidence>